<dbReference type="InParanoid" id="Q4N387"/>
<dbReference type="STRING" id="5875.Q4N387"/>
<keyword evidence="2" id="KW-0732">Signal</keyword>
<feature type="region of interest" description="Disordered" evidence="1">
    <location>
        <begin position="25"/>
        <end position="55"/>
    </location>
</feature>
<reference evidence="3 4" key="1">
    <citation type="journal article" date="2005" name="Science">
        <title>Genome sequence of Theileria parva, a bovine pathogen that transforms lymphocytes.</title>
        <authorList>
            <person name="Gardner M.J."/>
            <person name="Bishop R."/>
            <person name="Shah T."/>
            <person name="de Villiers E.P."/>
            <person name="Carlton J.M."/>
            <person name="Hall N."/>
            <person name="Ren Q."/>
            <person name="Paulsen I.T."/>
            <person name="Pain A."/>
            <person name="Berriman M."/>
            <person name="Wilson R.J.M."/>
            <person name="Sato S."/>
            <person name="Ralph S.A."/>
            <person name="Mann D.J."/>
            <person name="Xiong Z."/>
            <person name="Shallom S.J."/>
            <person name="Weidman J."/>
            <person name="Jiang L."/>
            <person name="Lynn J."/>
            <person name="Weaver B."/>
            <person name="Shoaibi A."/>
            <person name="Domingo A.R."/>
            <person name="Wasawo D."/>
            <person name="Crabtree J."/>
            <person name="Wortman J.R."/>
            <person name="Haas B."/>
            <person name="Angiuoli S.V."/>
            <person name="Creasy T.H."/>
            <person name="Lu C."/>
            <person name="Suh B."/>
            <person name="Silva J.C."/>
            <person name="Utterback T.R."/>
            <person name="Feldblyum T.V."/>
            <person name="Pertea M."/>
            <person name="Allen J."/>
            <person name="Nierman W.C."/>
            <person name="Taracha E.L.N."/>
            <person name="Salzberg S.L."/>
            <person name="White O.R."/>
            <person name="Fitzhugh H.A."/>
            <person name="Morzaria S."/>
            <person name="Venter J.C."/>
            <person name="Fraser C.M."/>
            <person name="Nene V."/>
        </authorList>
    </citation>
    <scope>NUCLEOTIDE SEQUENCE [LARGE SCALE GENOMIC DNA]</scope>
    <source>
        <strain evidence="3 4">Muguga</strain>
    </source>
</reference>
<dbReference type="Proteomes" id="UP000001949">
    <property type="component" value="Unassembled WGS sequence"/>
</dbReference>
<evidence type="ECO:0000256" key="1">
    <source>
        <dbReference type="SAM" id="MobiDB-lite"/>
    </source>
</evidence>
<accession>Q4N387</accession>
<evidence type="ECO:0000313" key="4">
    <source>
        <dbReference type="Proteomes" id="UP000001949"/>
    </source>
</evidence>
<dbReference type="KEGG" id="tpv:TP04_0100"/>
<comment type="caution">
    <text evidence="3">The sequence shown here is derived from an EMBL/GenBank/DDBJ whole genome shotgun (WGS) entry which is preliminary data.</text>
</comment>
<evidence type="ECO:0008006" key="5">
    <source>
        <dbReference type="Google" id="ProtNLM"/>
    </source>
</evidence>
<organism evidence="3 4">
    <name type="scientific">Theileria parva</name>
    <name type="common">East coast fever infection agent</name>
    <dbReference type="NCBI Taxonomy" id="5875"/>
    <lineage>
        <taxon>Eukaryota</taxon>
        <taxon>Sar</taxon>
        <taxon>Alveolata</taxon>
        <taxon>Apicomplexa</taxon>
        <taxon>Aconoidasida</taxon>
        <taxon>Piroplasmida</taxon>
        <taxon>Theileriidae</taxon>
        <taxon>Theileria</taxon>
    </lineage>
</organism>
<dbReference type="GeneID" id="3500691"/>
<feature type="signal peptide" evidence="2">
    <location>
        <begin position="1"/>
        <end position="19"/>
    </location>
</feature>
<feature type="chain" id="PRO_5004241471" description="SfiI-subtelomeric related protein family member" evidence="2">
    <location>
        <begin position="20"/>
        <end position="273"/>
    </location>
</feature>
<name>Q4N387_THEPA</name>
<dbReference type="Pfam" id="PF04385">
    <property type="entry name" value="FAINT"/>
    <property type="match status" value="2"/>
</dbReference>
<dbReference type="VEuPathDB" id="PiroplasmaDB:TpMuguga_04g00100"/>
<proteinExistence type="predicted"/>
<evidence type="ECO:0000256" key="2">
    <source>
        <dbReference type="SAM" id="SignalP"/>
    </source>
</evidence>
<gene>
    <name evidence="3" type="ordered locus">TP04_0100</name>
</gene>
<dbReference type="InterPro" id="IPR007480">
    <property type="entry name" value="DUF529"/>
</dbReference>
<keyword evidence="4" id="KW-1185">Reference proteome</keyword>
<sequence>MKIIELVLFLVLSCPYKSGRGVYSSDVPNLTGTRSGPTATTTTTPATATTTAAASTTAQSAANKVTLNIDRKASTAEYDYRKDAEFHKFNAKSGNVFNKVMEDKKLVWESDGNVFGTMVGTNGDFLIILLTDKFRMFIKSNGDWTDITSPNIFKIKFLTANDNQLTFFKFKYIPGDQSHEIRFNPGSECHKIKYDGVIVWNPSGDPKFGPIKSLKLDLKNNKLTIINHEDVVKELDLKSNNLTTINHDNTVKNLNLKSANTINQKSQPEIEVD</sequence>
<dbReference type="eggNOG" id="ENOG502QU51">
    <property type="taxonomic scope" value="Eukaryota"/>
</dbReference>
<evidence type="ECO:0000313" key="3">
    <source>
        <dbReference type="EMBL" id="EAN31452.1"/>
    </source>
</evidence>
<dbReference type="AlphaFoldDB" id="Q4N387"/>
<protein>
    <recommendedName>
        <fullName evidence="5">SfiI-subtelomeric related protein family member</fullName>
    </recommendedName>
</protein>
<dbReference type="RefSeq" id="XP_763735.1">
    <property type="nucleotide sequence ID" value="XM_758642.1"/>
</dbReference>
<dbReference type="EMBL" id="AAGK01000004">
    <property type="protein sequence ID" value="EAN31452.1"/>
    <property type="molecule type" value="Genomic_DNA"/>
</dbReference>
<feature type="compositionally biased region" description="Low complexity" evidence="1">
    <location>
        <begin position="31"/>
        <end position="55"/>
    </location>
</feature>